<feature type="compositionally biased region" description="Acidic residues" evidence="9">
    <location>
        <begin position="69"/>
        <end position="81"/>
    </location>
</feature>
<feature type="compositionally biased region" description="Low complexity" evidence="9">
    <location>
        <begin position="59"/>
        <end position="68"/>
    </location>
</feature>
<evidence type="ECO:0000256" key="7">
    <source>
        <dbReference type="ARBA" id="ARBA00023242"/>
    </source>
</evidence>
<dbReference type="PROSITE" id="PS50157">
    <property type="entry name" value="ZINC_FINGER_C2H2_2"/>
    <property type="match status" value="5"/>
</dbReference>
<dbReference type="PANTHER" id="PTHR46179">
    <property type="entry name" value="ZINC FINGER PROTEIN"/>
    <property type="match status" value="1"/>
</dbReference>
<evidence type="ECO:0000313" key="12">
    <source>
        <dbReference type="Proteomes" id="UP001432322"/>
    </source>
</evidence>
<dbReference type="GO" id="GO:0005634">
    <property type="term" value="C:nucleus"/>
    <property type="evidence" value="ECO:0007669"/>
    <property type="project" value="UniProtKB-SubCell"/>
</dbReference>
<accession>A0AAV5V1M5</accession>
<name>A0AAV5V1M5_9BILA</name>
<dbReference type="AlphaFoldDB" id="A0AAV5V1M5"/>
<dbReference type="SUPFAM" id="SSF57667">
    <property type="entry name" value="beta-beta-alpha zinc fingers"/>
    <property type="match status" value="3"/>
</dbReference>
<dbReference type="Pfam" id="PF12874">
    <property type="entry name" value="zf-met"/>
    <property type="match status" value="1"/>
</dbReference>
<comment type="caution">
    <text evidence="11">The sequence shown here is derived from an EMBL/GenBank/DDBJ whole genome shotgun (WGS) entry which is preliminary data.</text>
</comment>
<feature type="region of interest" description="Disordered" evidence="9">
    <location>
        <begin position="1"/>
        <end position="25"/>
    </location>
</feature>
<evidence type="ECO:0000313" key="11">
    <source>
        <dbReference type="EMBL" id="GMT13456.1"/>
    </source>
</evidence>
<dbReference type="Proteomes" id="UP001432322">
    <property type="component" value="Unassembled WGS sequence"/>
</dbReference>
<dbReference type="EMBL" id="BTSY01000002">
    <property type="protein sequence ID" value="GMT13456.1"/>
    <property type="molecule type" value="Genomic_DNA"/>
</dbReference>
<evidence type="ECO:0000256" key="1">
    <source>
        <dbReference type="ARBA" id="ARBA00004123"/>
    </source>
</evidence>
<keyword evidence="5" id="KW-0805">Transcription regulation</keyword>
<keyword evidence="6" id="KW-0804">Transcription</keyword>
<proteinExistence type="predicted"/>
<evidence type="ECO:0000256" key="8">
    <source>
        <dbReference type="PROSITE-ProRule" id="PRU00042"/>
    </source>
</evidence>
<keyword evidence="4" id="KW-0862">Zinc</keyword>
<feature type="domain" description="C2H2-type" evidence="10">
    <location>
        <begin position="408"/>
        <end position="437"/>
    </location>
</feature>
<protein>
    <recommendedName>
        <fullName evidence="10">C2H2-type domain-containing protein</fullName>
    </recommendedName>
</protein>
<dbReference type="PANTHER" id="PTHR46179:SF13">
    <property type="entry name" value="C2H2-TYPE DOMAIN-CONTAINING PROTEIN"/>
    <property type="match status" value="1"/>
</dbReference>
<dbReference type="InterPro" id="IPR036236">
    <property type="entry name" value="Znf_C2H2_sf"/>
</dbReference>
<evidence type="ECO:0000259" key="10">
    <source>
        <dbReference type="PROSITE" id="PS50157"/>
    </source>
</evidence>
<keyword evidence="3 8" id="KW-0863">Zinc-finger</keyword>
<evidence type="ECO:0000256" key="5">
    <source>
        <dbReference type="ARBA" id="ARBA00023015"/>
    </source>
</evidence>
<evidence type="ECO:0000256" key="4">
    <source>
        <dbReference type="ARBA" id="ARBA00022833"/>
    </source>
</evidence>
<evidence type="ECO:0000256" key="2">
    <source>
        <dbReference type="ARBA" id="ARBA00022723"/>
    </source>
</evidence>
<evidence type="ECO:0000256" key="9">
    <source>
        <dbReference type="SAM" id="MobiDB-lite"/>
    </source>
</evidence>
<keyword evidence="12" id="KW-1185">Reference proteome</keyword>
<dbReference type="InterPro" id="IPR013087">
    <property type="entry name" value="Znf_C2H2_type"/>
</dbReference>
<feature type="non-terminal residue" evidence="11">
    <location>
        <position position="1"/>
    </location>
</feature>
<keyword evidence="7" id="KW-0539">Nucleus</keyword>
<dbReference type="GO" id="GO:0008270">
    <property type="term" value="F:zinc ion binding"/>
    <property type="evidence" value="ECO:0007669"/>
    <property type="project" value="UniProtKB-KW"/>
</dbReference>
<dbReference type="InterPro" id="IPR051061">
    <property type="entry name" value="Zinc_finger_trans_reg"/>
</dbReference>
<dbReference type="Gene3D" id="3.30.160.60">
    <property type="entry name" value="Classic Zinc Finger"/>
    <property type="match status" value="4"/>
</dbReference>
<dbReference type="SMART" id="SM00355">
    <property type="entry name" value="ZnF_C2H2"/>
    <property type="match status" value="10"/>
</dbReference>
<feature type="domain" description="C2H2-type" evidence="10">
    <location>
        <begin position="437"/>
        <end position="465"/>
    </location>
</feature>
<gene>
    <name evidence="11" type="ORF">PFISCL1PPCAC_4754</name>
</gene>
<organism evidence="11 12">
    <name type="scientific">Pristionchus fissidentatus</name>
    <dbReference type="NCBI Taxonomy" id="1538716"/>
    <lineage>
        <taxon>Eukaryota</taxon>
        <taxon>Metazoa</taxon>
        <taxon>Ecdysozoa</taxon>
        <taxon>Nematoda</taxon>
        <taxon>Chromadorea</taxon>
        <taxon>Rhabditida</taxon>
        <taxon>Rhabditina</taxon>
        <taxon>Diplogasteromorpha</taxon>
        <taxon>Diplogasteroidea</taxon>
        <taxon>Neodiplogasteridae</taxon>
        <taxon>Pristionchus</taxon>
    </lineage>
</organism>
<feature type="domain" description="C2H2-type" evidence="10">
    <location>
        <begin position="288"/>
        <end position="317"/>
    </location>
</feature>
<feature type="domain" description="C2H2-type" evidence="10">
    <location>
        <begin position="468"/>
        <end position="496"/>
    </location>
</feature>
<reference evidence="11" key="1">
    <citation type="submission" date="2023-10" db="EMBL/GenBank/DDBJ databases">
        <title>Genome assembly of Pristionchus species.</title>
        <authorList>
            <person name="Yoshida K."/>
            <person name="Sommer R.J."/>
        </authorList>
    </citation>
    <scope>NUCLEOTIDE SEQUENCE</scope>
    <source>
        <strain evidence="11">RS5133</strain>
    </source>
</reference>
<dbReference type="PROSITE" id="PS00028">
    <property type="entry name" value="ZINC_FINGER_C2H2_1"/>
    <property type="match status" value="5"/>
</dbReference>
<feature type="region of interest" description="Disordered" evidence="9">
    <location>
        <begin position="46"/>
        <end position="103"/>
    </location>
</feature>
<dbReference type="GO" id="GO:0006357">
    <property type="term" value="P:regulation of transcription by RNA polymerase II"/>
    <property type="evidence" value="ECO:0007669"/>
    <property type="project" value="TreeGrafter"/>
</dbReference>
<evidence type="ECO:0000256" key="3">
    <source>
        <dbReference type="ARBA" id="ARBA00022771"/>
    </source>
</evidence>
<dbReference type="Pfam" id="PF00096">
    <property type="entry name" value="zf-C2H2"/>
    <property type="match status" value="4"/>
</dbReference>
<feature type="domain" description="C2H2-type" evidence="10">
    <location>
        <begin position="378"/>
        <end position="406"/>
    </location>
</feature>
<evidence type="ECO:0000256" key="6">
    <source>
        <dbReference type="ARBA" id="ARBA00023163"/>
    </source>
</evidence>
<feature type="compositionally biased region" description="Polar residues" evidence="9">
    <location>
        <begin position="86"/>
        <end position="100"/>
    </location>
</feature>
<keyword evidence="2" id="KW-0479">Metal-binding</keyword>
<sequence>TIHSQEKQVGRRRIASPHRLSNGQLQFPQTCEILPDGPSLLKHQMMFSPGSTDEDAEVDVVGSSSEGEVSYEEEMGEETEEGLMQQPAQPSTSNSENVPTSSLYSSSLMDSGGSGMNSTMTTRPASWVHTFYTNGVGQVTFTCLCQGCTWMSTEENEWARHLQEHADSASSSNHADPSSDQHNMFIPCPVVYCNRAFPAYPATEAMRCHMGFHAFHASLQKIGLAAVSSKEDLANMKHCGHPTKLRLNHNGDPMECMWDECEHLFIDHREFFKHALAHVDFVQSREKAVCGWEGCGKKFNNRASLRPHLRTHVGYKKAACPFCGEFFATMTKMYEHLSRRLKDSSNGNSETTMCKLCRKQFPNEKALRLHCKRHIMRVKCDECGVLFTTKYDLTRHQEVAHSDVTARLVCSTPDCTKTFTTNARLMQHLQLHMERDVVCAECGEKFRWVKQLTKHIHIKHNRAAMSHYMCHVCHKVYEDGSSLTRHLKSKHAQKTPIGFARFQYKKCADDYFRLQTKRHGQT</sequence>
<comment type="subcellular location">
    <subcellularLocation>
        <location evidence="1">Nucleus</location>
    </subcellularLocation>
</comment>